<evidence type="ECO:0000313" key="3">
    <source>
        <dbReference type="Proteomes" id="UP001165189"/>
    </source>
</evidence>
<dbReference type="Proteomes" id="UP001165189">
    <property type="component" value="Unassembled WGS sequence"/>
</dbReference>
<name>A0ABQ6KUX8_ASPOZ</name>
<dbReference type="EMBL" id="BSYB01000017">
    <property type="protein sequence ID" value="GMG45891.1"/>
    <property type="molecule type" value="Genomic_DNA"/>
</dbReference>
<keyword evidence="3" id="KW-1185">Reference proteome</keyword>
<evidence type="ECO:0000256" key="1">
    <source>
        <dbReference type="SAM" id="MobiDB-lite"/>
    </source>
</evidence>
<proteinExistence type="predicted"/>
<feature type="region of interest" description="Disordered" evidence="1">
    <location>
        <begin position="123"/>
        <end position="150"/>
    </location>
</feature>
<evidence type="ECO:0000313" key="2">
    <source>
        <dbReference type="EMBL" id="GMG45891.1"/>
    </source>
</evidence>
<protein>
    <submittedName>
        <fullName evidence="2">Unnamed protein product</fullName>
    </submittedName>
</protein>
<feature type="region of interest" description="Disordered" evidence="1">
    <location>
        <begin position="79"/>
        <end position="111"/>
    </location>
</feature>
<feature type="compositionally biased region" description="Basic and acidic residues" evidence="1">
    <location>
        <begin position="81"/>
        <end position="91"/>
    </location>
</feature>
<gene>
    <name evidence="2" type="ORF">Aory05_000475700</name>
</gene>
<feature type="region of interest" description="Disordered" evidence="1">
    <location>
        <begin position="1"/>
        <end position="45"/>
    </location>
</feature>
<accession>A0ABQ6KUX8</accession>
<reference evidence="2" key="1">
    <citation type="submission" date="2023-04" db="EMBL/GenBank/DDBJ databases">
        <title>Aspergillus oryzae var. brunneus NBRC 4377.</title>
        <authorList>
            <person name="Ichikawa N."/>
            <person name="Sato H."/>
            <person name="Tonouchi N."/>
        </authorList>
    </citation>
    <scope>NUCLEOTIDE SEQUENCE</scope>
    <source>
        <strain evidence="2">NBRC 4377</strain>
    </source>
</reference>
<feature type="compositionally biased region" description="Basic residues" evidence="1">
    <location>
        <begin position="1"/>
        <end position="11"/>
    </location>
</feature>
<comment type="caution">
    <text evidence="2">The sequence shown here is derived from an EMBL/GenBank/DDBJ whole genome shotgun (WGS) entry which is preliminary data.</text>
</comment>
<feature type="compositionally biased region" description="Basic and acidic residues" evidence="1">
    <location>
        <begin position="12"/>
        <end position="33"/>
    </location>
</feature>
<sequence>MDIRRFRQRRGNLHESDREHNHEPRFAGERHLQSSDGGNGQDQDRDIRDQVQNQRQAVGDGGVVAGAVHGRLRVEALPVEAGRHAREHVCDSRANAPQNNIHHVSPPEDAQPDLRYDEQPAVVQEQGNLGGQHRGPVESGSEPHAEEYPLQRLSRRIFRFNAEDVVP</sequence>
<organism evidence="2 3">
    <name type="scientific">Aspergillus oryzae var. brunneus</name>
    <dbReference type="NCBI Taxonomy" id="332754"/>
    <lineage>
        <taxon>Eukaryota</taxon>
        <taxon>Fungi</taxon>
        <taxon>Dikarya</taxon>
        <taxon>Ascomycota</taxon>
        <taxon>Pezizomycotina</taxon>
        <taxon>Eurotiomycetes</taxon>
        <taxon>Eurotiomycetidae</taxon>
        <taxon>Eurotiales</taxon>
        <taxon>Aspergillaceae</taxon>
        <taxon>Aspergillus</taxon>
        <taxon>Aspergillus subgen. Circumdati</taxon>
    </lineage>
</organism>